<reference evidence="3" key="1">
    <citation type="journal article" date="2022" name="Int. J. Syst. Evol. Microbiol.">
        <title>Anaeromyxobacter oryzae sp. nov., Anaeromyxobacter diazotrophicus sp. nov. and Anaeromyxobacter paludicola sp. nov., isolated from paddy soils.</title>
        <authorList>
            <person name="Itoh H."/>
            <person name="Xu Z."/>
            <person name="Mise K."/>
            <person name="Masuda Y."/>
            <person name="Ushijima N."/>
            <person name="Hayakawa C."/>
            <person name="Shiratori Y."/>
            <person name="Senoo K."/>
        </authorList>
    </citation>
    <scope>NUCLEOTIDE SEQUENCE [LARGE SCALE GENOMIC DNA]</scope>
    <source>
        <strain evidence="3">Red630</strain>
    </source>
</reference>
<feature type="region of interest" description="Disordered" evidence="1">
    <location>
        <begin position="515"/>
        <end position="541"/>
    </location>
</feature>
<name>A0ABN6NA26_9BACT</name>
<dbReference type="Pfam" id="PF09481">
    <property type="entry name" value="CRISPR_Cse1"/>
    <property type="match status" value="1"/>
</dbReference>
<sequence length="541" mass="59198">MAYNLIDERWIPVLRRSGKVEMISPAQVVEREDPPLRIASPRPDFDGALLEFLIGLLQTAGAPATEREWEDALESPPGVGQLKSRLDAVRGAFFLDGDGPRFMQDLTVAQDPRVARLPIGALLIDRIGEEGLSDSPTLFAKPGLFDSLSLPAAAASLMALQTYAPAGGRGQFTSLRGGGPLTTLILGETLWATAWLNVLPRREFEARVPGDATLTSDAAIFPWMEKTRRGDTPPSSVHPLQHLWGLPRRCRLEIAQSDEEPCAVYGAQAGPAVRGYVGRPEGMSYDGDYRHPWTPYSYSKPGEPWNPKKGSADGLPYRDWPLLVTGSEKRRPATVVSYFASTHRRALLGGVARLVAFGYAMDNMKPLRWCRAETPLVTVDEQLAPMFSGQVEKLVEASEEVRKTLAAQVRAALSDRPADLDVFDQVNPAFWSATEPAFFRTVHAVKAELEAGKTADEPKQAWLSSLHDSALALFDRFTGSSADLAAPDLRRVVLARHSLIHFTSPDATKLRKLLGLSTPNEPTPKAPRGKSASRRPTQESV</sequence>
<organism evidence="2 3">
    <name type="scientific">Anaeromyxobacter paludicola</name>
    <dbReference type="NCBI Taxonomy" id="2918171"/>
    <lineage>
        <taxon>Bacteria</taxon>
        <taxon>Pseudomonadati</taxon>
        <taxon>Myxococcota</taxon>
        <taxon>Myxococcia</taxon>
        <taxon>Myxococcales</taxon>
        <taxon>Cystobacterineae</taxon>
        <taxon>Anaeromyxobacteraceae</taxon>
        <taxon>Anaeromyxobacter</taxon>
    </lineage>
</organism>
<dbReference type="InterPro" id="IPR013381">
    <property type="entry name" value="CRISPR-assoc_prot_Cse1"/>
</dbReference>
<dbReference type="EMBL" id="AP025592">
    <property type="protein sequence ID" value="BDG10091.1"/>
    <property type="molecule type" value="Genomic_DNA"/>
</dbReference>
<evidence type="ECO:0000256" key="1">
    <source>
        <dbReference type="SAM" id="MobiDB-lite"/>
    </source>
</evidence>
<proteinExistence type="predicted"/>
<keyword evidence="3" id="KW-1185">Reference proteome</keyword>
<dbReference type="NCBIfam" id="TIGR02547">
    <property type="entry name" value="casA_cse1"/>
    <property type="match status" value="1"/>
</dbReference>
<dbReference type="Proteomes" id="UP001162734">
    <property type="component" value="Chromosome"/>
</dbReference>
<evidence type="ECO:0000313" key="2">
    <source>
        <dbReference type="EMBL" id="BDG10091.1"/>
    </source>
</evidence>
<dbReference type="CDD" id="cd09729">
    <property type="entry name" value="Cse1_I-E"/>
    <property type="match status" value="1"/>
</dbReference>
<evidence type="ECO:0000313" key="3">
    <source>
        <dbReference type="Proteomes" id="UP001162734"/>
    </source>
</evidence>
<protein>
    <submittedName>
        <fullName evidence="2">Type I-E CRISPR-associated protein Cse1/CasA</fullName>
    </submittedName>
</protein>
<dbReference type="RefSeq" id="WP_248342486.1">
    <property type="nucleotide sequence ID" value="NZ_AP025592.1"/>
</dbReference>
<gene>
    <name evidence="2" type="ORF">AMPC_32040</name>
</gene>
<accession>A0ABN6NA26</accession>